<evidence type="ECO:0000256" key="6">
    <source>
        <dbReference type="SAM" id="MobiDB-lite"/>
    </source>
</evidence>
<evidence type="ECO:0000256" key="1">
    <source>
        <dbReference type="ARBA" id="ARBA00004635"/>
    </source>
</evidence>
<evidence type="ECO:0000313" key="9">
    <source>
        <dbReference type="Proteomes" id="UP000828390"/>
    </source>
</evidence>
<dbReference type="Proteomes" id="UP000828390">
    <property type="component" value="Unassembled WGS sequence"/>
</dbReference>
<dbReference type="GO" id="GO:0005737">
    <property type="term" value="C:cytoplasm"/>
    <property type="evidence" value="ECO:0007669"/>
    <property type="project" value="UniProtKB-ARBA"/>
</dbReference>
<dbReference type="EMBL" id="JAIWYP010000001">
    <property type="protein sequence ID" value="KAH3890405.1"/>
    <property type="molecule type" value="Genomic_DNA"/>
</dbReference>
<dbReference type="InterPro" id="IPR036869">
    <property type="entry name" value="J_dom_sf"/>
</dbReference>
<dbReference type="CDD" id="cd06257">
    <property type="entry name" value="DnaJ"/>
    <property type="match status" value="1"/>
</dbReference>
<keyword evidence="9" id="KW-1185">Reference proteome</keyword>
<gene>
    <name evidence="8" type="ORF">DPMN_014486</name>
</gene>
<dbReference type="SUPFAM" id="SSF46565">
    <property type="entry name" value="Chaperone J-domain"/>
    <property type="match status" value="1"/>
</dbReference>
<dbReference type="InterPro" id="IPR051434">
    <property type="entry name" value="DnaJ_C_subfamily_member5"/>
</dbReference>
<keyword evidence="2" id="KW-0472">Membrane</keyword>
<dbReference type="Pfam" id="PF00226">
    <property type="entry name" value="DnaJ"/>
    <property type="match status" value="1"/>
</dbReference>
<reference evidence="8" key="1">
    <citation type="journal article" date="2019" name="bioRxiv">
        <title>The Genome of the Zebra Mussel, Dreissena polymorpha: A Resource for Invasive Species Research.</title>
        <authorList>
            <person name="McCartney M.A."/>
            <person name="Auch B."/>
            <person name="Kono T."/>
            <person name="Mallez S."/>
            <person name="Zhang Y."/>
            <person name="Obille A."/>
            <person name="Becker A."/>
            <person name="Abrahante J.E."/>
            <person name="Garbe J."/>
            <person name="Badalamenti J.P."/>
            <person name="Herman A."/>
            <person name="Mangelson H."/>
            <person name="Liachko I."/>
            <person name="Sullivan S."/>
            <person name="Sone E.D."/>
            <person name="Koren S."/>
            <person name="Silverstein K.A.T."/>
            <person name="Beckman K.B."/>
            <person name="Gohl D.M."/>
        </authorList>
    </citation>
    <scope>NUCLEOTIDE SEQUENCE</scope>
    <source>
        <strain evidence="8">Duluth1</strain>
        <tissue evidence="8">Whole animal</tissue>
    </source>
</reference>
<evidence type="ECO:0000256" key="2">
    <source>
        <dbReference type="ARBA" id="ARBA00023136"/>
    </source>
</evidence>
<name>A0A9D4N7D7_DREPO</name>
<evidence type="ECO:0000313" key="8">
    <source>
        <dbReference type="EMBL" id="KAH3890405.1"/>
    </source>
</evidence>
<feature type="compositionally biased region" description="Polar residues" evidence="6">
    <location>
        <begin position="187"/>
        <end position="206"/>
    </location>
</feature>
<comment type="subcellular location">
    <subcellularLocation>
        <location evidence="1">Membrane</location>
        <topology evidence="1">Lipid-anchor</topology>
    </subcellularLocation>
</comment>
<dbReference type="Gene3D" id="1.10.287.110">
    <property type="entry name" value="DnaJ domain"/>
    <property type="match status" value="1"/>
</dbReference>
<dbReference type="AlphaFoldDB" id="A0A9D4N7D7"/>
<keyword evidence="4" id="KW-0143">Chaperone</keyword>
<accession>A0A9D4N7D7</accession>
<evidence type="ECO:0000259" key="7">
    <source>
        <dbReference type="PROSITE" id="PS50076"/>
    </source>
</evidence>
<dbReference type="PROSITE" id="PS50076">
    <property type="entry name" value="DNAJ_2"/>
    <property type="match status" value="1"/>
</dbReference>
<dbReference type="PANTHER" id="PTHR44027:SF7">
    <property type="entry name" value="DNAJ HOMOLOG SUBFAMILY C MEMBER 5 HOMOLOG"/>
    <property type="match status" value="1"/>
</dbReference>
<evidence type="ECO:0000256" key="4">
    <source>
        <dbReference type="ARBA" id="ARBA00023186"/>
    </source>
</evidence>
<keyword evidence="5" id="KW-0449">Lipoprotein</keyword>
<sequence>MNRQRRLSKSGDSLYQLLGLQKGAPHDEIKKAYRKLALKYHPDKTQGDEQSTEKFKEINHAHKVLTDNTKRGIYDRYGSLGLYAADMVGDENVNTYLVLTSGWCKAFVIFCGVITGCYCCCCCCCCCNFCCGKYKPKDEDDDYANIHEEDSSSPEADDGPITCQPPGAEGVGSIESKATPLPPPPSYTETTNLTAEQNAATQKQYT</sequence>
<organism evidence="8 9">
    <name type="scientific">Dreissena polymorpha</name>
    <name type="common">Zebra mussel</name>
    <name type="synonym">Mytilus polymorpha</name>
    <dbReference type="NCBI Taxonomy" id="45954"/>
    <lineage>
        <taxon>Eukaryota</taxon>
        <taxon>Metazoa</taxon>
        <taxon>Spiralia</taxon>
        <taxon>Lophotrochozoa</taxon>
        <taxon>Mollusca</taxon>
        <taxon>Bivalvia</taxon>
        <taxon>Autobranchia</taxon>
        <taxon>Heteroconchia</taxon>
        <taxon>Euheterodonta</taxon>
        <taxon>Imparidentia</taxon>
        <taxon>Neoheterodontei</taxon>
        <taxon>Myida</taxon>
        <taxon>Dreissenoidea</taxon>
        <taxon>Dreissenidae</taxon>
        <taxon>Dreissena</taxon>
    </lineage>
</organism>
<feature type="domain" description="J" evidence="7">
    <location>
        <begin position="13"/>
        <end position="78"/>
    </location>
</feature>
<feature type="region of interest" description="Disordered" evidence="6">
    <location>
        <begin position="144"/>
        <end position="206"/>
    </location>
</feature>
<protein>
    <recommendedName>
        <fullName evidence="7">J domain-containing protein</fullName>
    </recommendedName>
</protein>
<dbReference type="InterPro" id="IPR001623">
    <property type="entry name" value="DnaJ_domain"/>
</dbReference>
<reference evidence="8" key="2">
    <citation type="submission" date="2020-11" db="EMBL/GenBank/DDBJ databases">
        <authorList>
            <person name="McCartney M.A."/>
            <person name="Auch B."/>
            <person name="Kono T."/>
            <person name="Mallez S."/>
            <person name="Becker A."/>
            <person name="Gohl D.M."/>
            <person name="Silverstein K.A.T."/>
            <person name="Koren S."/>
            <person name="Bechman K.B."/>
            <person name="Herman A."/>
            <person name="Abrahante J.E."/>
            <person name="Garbe J."/>
        </authorList>
    </citation>
    <scope>NUCLEOTIDE SEQUENCE</scope>
    <source>
        <strain evidence="8">Duluth1</strain>
        <tissue evidence="8">Whole animal</tissue>
    </source>
</reference>
<dbReference type="SMART" id="SM00271">
    <property type="entry name" value="DnaJ"/>
    <property type="match status" value="1"/>
</dbReference>
<proteinExistence type="predicted"/>
<dbReference type="GO" id="GO:0016020">
    <property type="term" value="C:membrane"/>
    <property type="evidence" value="ECO:0007669"/>
    <property type="project" value="UniProtKB-SubCell"/>
</dbReference>
<evidence type="ECO:0000256" key="3">
    <source>
        <dbReference type="ARBA" id="ARBA00023139"/>
    </source>
</evidence>
<comment type="caution">
    <text evidence="8">The sequence shown here is derived from an EMBL/GenBank/DDBJ whole genome shotgun (WGS) entry which is preliminary data.</text>
</comment>
<dbReference type="PRINTS" id="PR00625">
    <property type="entry name" value="JDOMAIN"/>
</dbReference>
<evidence type="ECO:0000256" key="5">
    <source>
        <dbReference type="ARBA" id="ARBA00023288"/>
    </source>
</evidence>
<dbReference type="PANTHER" id="PTHR44027">
    <property type="entry name" value="DNAJ HOMOLOG SUBFAMILY C MEMBER 5 HOMOLOG"/>
    <property type="match status" value="1"/>
</dbReference>
<keyword evidence="3" id="KW-0564">Palmitate</keyword>